<feature type="transmembrane region" description="Helical" evidence="1">
    <location>
        <begin position="65"/>
        <end position="86"/>
    </location>
</feature>
<name>A0A9P1G752_9DINO</name>
<dbReference type="EMBL" id="CAMXCT030003268">
    <property type="protein sequence ID" value="CAL4790741.1"/>
    <property type="molecule type" value="Genomic_DNA"/>
</dbReference>
<feature type="transmembrane region" description="Helical" evidence="1">
    <location>
        <begin position="12"/>
        <end position="30"/>
    </location>
</feature>
<keyword evidence="1" id="KW-0812">Transmembrane</keyword>
<evidence type="ECO:0000313" key="3">
    <source>
        <dbReference type="EMBL" id="CAL4790741.1"/>
    </source>
</evidence>
<gene>
    <name evidence="2" type="ORF">C1SCF055_LOCUS29299</name>
</gene>
<proteinExistence type="predicted"/>
<dbReference type="EMBL" id="CAMXCT020003268">
    <property type="protein sequence ID" value="CAL1156804.1"/>
    <property type="molecule type" value="Genomic_DNA"/>
</dbReference>
<dbReference type="EMBL" id="CAMXCT010003268">
    <property type="protein sequence ID" value="CAI4003429.1"/>
    <property type="molecule type" value="Genomic_DNA"/>
</dbReference>
<dbReference type="Proteomes" id="UP001152797">
    <property type="component" value="Unassembled WGS sequence"/>
</dbReference>
<keyword evidence="1" id="KW-0472">Membrane</keyword>
<accession>A0A9P1G752</accession>
<comment type="caution">
    <text evidence="2">The sequence shown here is derived from an EMBL/GenBank/DDBJ whole genome shotgun (WGS) entry which is preliminary data.</text>
</comment>
<evidence type="ECO:0000313" key="2">
    <source>
        <dbReference type="EMBL" id="CAI4003429.1"/>
    </source>
</evidence>
<sequence length="90" mass="9812">MVVHAVHRVARAVPRVVLIGVFLLAVANTLDFQLARPEASQLRSVRLCATEKDGGRSESQEMPEVAWDASFLGVLILALPLIAIFAGRFE</sequence>
<reference evidence="2" key="1">
    <citation type="submission" date="2022-10" db="EMBL/GenBank/DDBJ databases">
        <authorList>
            <person name="Chen Y."/>
            <person name="Dougan E. K."/>
            <person name="Chan C."/>
            <person name="Rhodes N."/>
            <person name="Thang M."/>
        </authorList>
    </citation>
    <scope>NUCLEOTIDE SEQUENCE</scope>
</reference>
<protein>
    <submittedName>
        <fullName evidence="2">Uncharacterized protein</fullName>
    </submittedName>
</protein>
<evidence type="ECO:0000256" key="1">
    <source>
        <dbReference type="SAM" id="Phobius"/>
    </source>
</evidence>
<evidence type="ECO:0000313" key="4">
    <source>
        <dbReference type="Proteomes" id="UP001152797"/>
    </source>
</evidence>
<reference evidence="3 4" key="2">
    <citation type="submission" date="2024-05" db="EMBL/GenBank/DDBJ databases">
        <authorList>
            <person name="Chen Y."/>
            <person name="Shah S."/>
            <person name="Dougan E. K."/>
            <person name="Thang M."/>
            <person name="Chan C."/>
        </authorList>
    </citation>
    <scope>NUCLEOTIDE SEQUENCE [LARGE SCALE GENOMIC DNA]</scope>
</reference>
<dbReference type="AlphaFoldDB" id="A0A9P1G752"/>
<organism evidence="2">
    <name type="scientific">Cladocopium goreaui</name>
    <dbReference type="NCBI Taxonomy" id="2562237"/>
    <lineage>
        <taxon>Eukaryota</taxon>
        <taxon>Sar</taxon>
        <taxon>Alveolata</taxon>
        <taxon>Dinophyceae</taxon>
        <taxon>Suessiales</taxon>
        <taxon>Symbiodiniaceae</taxon>
        <taxon>Cladocopium</taxon>
    </lineage>
</organism>
<keyword evidence="1" id="KW-1133">Transmembrane helix</keyword>
<keyword evidence="4" id="KW-1185">Reference proteome</keyword>